<feature type="transmembrane region" description="Helical" evidence="2">
    <location>
        <begin position="70"/>
        <end position="90"/>
    </location>
</feature>
<keyword evidence="2" id="KW-0472">Membrane</keyword>
<feature type="region of interest" description="Disordered" evidence="1">
    <location>
        <begin position="25"/>
        <end position="57"/>
    </location>
</feature>
<organism evidence="3 4">
    <name type="scientific">Rhodotorula graminis (strain WP1)</name>
    <dbReference type="NCBI Taxonomy" id="578459"/>
    <lineage>
        <taxon>Eukaryota</taxon>
        <taxon>Fungi</taxon>
        <taxon>Dikarya</taxon>
        <taxon>Basidiomycota</taxon>
        <taxon>Pucciniomycotina</taxon>
        <taxon>Microbotryomycetes</taxon>
        <taxon>Sporidiobolales</taxon>
        <taxon>Sporidiobolaceae</taxon>
        <taxon>Rhodotorula</taxon>
    </lineage>
</organism>
<name>A0A194SCN1_RHOGW</name>
<protein>
    <submittedName>
        <fullName evidence="3">Uncharacterized protein</fullName>
    </submittedName>
</protein>
<feature type="transmembrane region" description="Helical" evidence="2">
    <location>
        <begin position="149"/>
        <end position="169"/>
    </location>
</feature>
<proteinExistence type="predicted"/>
<keyword evidence="4" id="KW-1185">Reference proteome</keyword>
<evidence type="ECO:0000313" key="3">
    <source>
        <dbReference type="EMBL" id="KPV78347.1"/>
    </source>
</evidence>
<dbReference type="EMBL" id="KQ474073">
    <property type="protein sequence ID" value="KPV78347.1"/>
    <property type="molecule type" value="Genomic_DNA"/>
</dbReference>
<feature type="transmembrane region" description="Helical" evidence="2">
    <location>
        <begin position="102"/>
        <end position="128"/>
    </location>
</feature>
<dbReference type="OMA" id="DNCEERY"/>
<dbReference type="AlphaFoldDB" id="A0A194SCN1"/>
<reference evidence="3 4" key="1">
    <citation type="journal article" date="2015" name="Front. Microbiol.">
        <title>Genome sequence of the plant growth promoting endophytic yeast Rhodotorula graminis WP1.</title>
        <authorList>
            <person name="Firrincieli A."/>
            <person name="Otillar R."/>
            <person name="Salamov A."/>
            <person name="Schmutz J."/>
            <person name="Khan Z."/>
            <person name="Redman R.S."/>
            <person name="Fleck N.D."/>
            <person name="Lindquist E."/>
            <person name="Grigoriev I.V."/>
            <person name="Doty S.L."/>
        </authorList>
    </citation>
    <scope>NUCLEOTIDE SEQUENCE [LARGE SCALE GENOMIC DNA]</scope>
    <source>
        <strain evidence="3 4">WP1</strain>
    </source>
</reference>
<evidence type="ECO:0000313" key="4">
    <source>
        <dbReference type="Proteomes" id="UP000053890"/>
    </source>
</evidence>
<feature type="compositionally biased region" description="Polar residues" evidence="1">
    <location>
        <begin position="263"/>
        <end position="272"/>
    </location>
</feature>
<dbReference type="RefSeq" id="XP_018274396.1">
    <property type="nucleotide sequence ID" value="XM_018415515.1"/>
</dbReference>
<sequence length="272" mass="29401">MPSSSRRRREGALVASSRSLRKARYLPAVSSSSSTDDDHGDDDALDLDPSAVPPEDPIDPLRRVNVMLQFLGAGALAVGSALLISLYVTGPPRLNDMATSSTAVLFMTLFIGCLAVVPSWSAALLILFQKKPAEGMPPHNPRWLRTAALLAFLIAMLYVLAGIILFVVLEQESSFVSFCLQNIPSTTKDNCEERYNRAWLILLAVGLVFFVHIALGFPVYRYTRGPAYASPSSTSHVARLVFGAAGGRSAGRPARRREGSSFMVGQSRSADD</sequence>
<gene>
    <name evidence="3" type="ORF">RHOBADRAFT_50823</name>
</gene>
<dbReference type="GeneID" id="28975963"/>
<feature type="region of interest" description="Disordered" evidence="1">
    <location>
        <begin position="247"/>
        <end position="272"/>
    </location>
</feature>
<accession>A0A194SCN1</accession>
<evidence type="ECO:0000256" key="1">
    <source>
        <dbReference type="SAM" id="MobiDB-lite"/>
    </source>
</evidence>
<feature type="transmembrane region" description="Helical" evidence="2">
    <location>
        <begin position="198"/>
        <end position="220"/>
    </location>
</feature>
<dbReference type="OrthoDB" id="2529227at2759"/>
<evidence type="ECO:0000256" key="2">
    <source>
        <dbReference type="SAM" id="Phobius"/>
    </source>
</evidence>
<keyword evidence="2" id="KW-0812">Transmembrane</keyword>
<keyword evidence="2" id="KW-1133">Transmembrane helix</keyword>
<dbReference type="Proteomes" id="UP000053890">
    <property type="component" value="Unassembled WGS sequence"/>
</dbReference>